<feature type="region of interest" description="Disordered" evidence="1">
    <location>
        <begin position="429"/>
        <end position="454"/>
    </location>
</feature>
<dbReference type="InterPro" id="IPR036291">
    <property type="entry name" value="NAD(P)-bd_dom_sf"/>
</dbReference>
<feature type="domain" description="NAD(P)-binding" evidence="2">
    <location>
        <begin position="135"/>
        <end position="357"/>
    </location>
</feature>
<sequence>MVAKTVAQHSSPEALWSVSPRVLPSTVPTVTPHLASVAVAGTGPHAAKTATFAAPESTDLTYAEVVASPVAGARTQSSVAQPWGRVLLAAAMAGVLGVAYAYRRSNGSVAGSRHIEFSCCVLVNGQELKTVVVTGATGRTGQLVIKALLERADDVTVKALVRDPTVAREKLQSLEAGHRLKLVACNLENESQVSAVCSDADAVVWCASGFTSGNSLADRVKKLVGQEPEKKDIDSVALPVIAEAMKLHNREPSAWPRVVMLSSAGVTRPVWPEEKKQRLIGAADIPIVRLNPFGVLDRKRAAEQMLRDSGASYTIVRPTGLNDEQAPGRPIFSQGDVAVGRISRSDVADVLVRMLLDEAGCMGKTFEVVAMPDLAKPQSYEQQLTRLVPDTQALDEVSVEAQYNILQQLLPGETLQPNKLAMGQTYEQLDKGETGRLGERGQEKIPTTPFGRND</sequence>
<gene>
    <name evidence="3" type="ORF">EGYM00163_LOCUS20603</name>
</gene>
<dbReference type="InterPro" id="IPR016040">
    <property type="entry name" value="NAD(P)-bd_dom"/>
</dbReference>
<dbReference type="PANTHER" id="PTHR15020:SF11">
    <property type="entry name" value="OS06G0360300 PROTEIN"/>
    <property type="match status" value="1"/>
</dbReference>
<evidence type="ECO:0000259" key="2">
    <source>
        <dbReference type="Pfam" id="PF13460"/>
    </source>
</evidence>
<dbReference type="Pfam" id="PF13460">
    <property type="entry name" value="NAD_binding_10"/>
    <property type="match status" value="1"/>
</dbReference>
<evidence type="ECO:0000313" key="3">
    <source>
        <dbReference type="EMBL" id="CAE0809471.1"/>
    </source>
</evidence>
<evidence type="ECO:0000256" key="1">
    <source>
        <dbReference type="SAM" id="MobiDB-lite"/>
    </source>
</evidence>
<dbReference type="AlphaFoldDB" id="A0A7S4FRG7"/>
<dbReference type="SUPFAM" id="SSF51735">
    <property type="entry name" value="NAD(P)-binding Rossmann-fold domains"/>
    <property type="match status" value="1"/>
</dbReference>
<accession>A0A7S4FRG7</accession>
<dbReference type="PANTHER" id="PTHR15020">
    <property type="entry name" value="FLAVIN REDUCTASE-RELATED"/>
    <property type="match status" value="1"/>
</dbReference>
<dbReference type="EMBL" id="HBJA01058218">
    <property type="protein sequence ID" value="CAE0809471.1"/>
    <property type="molecule type" value="Transcribed_RNA"/>
</dbReference>
<dbReference type="Gene3D" id="3.40.50.720">
    <property type="entry name" value="NAD(P)-binding Rossmann-like Domain"/>
    <property type="match status" value="1"/>
</dbReference>
<proteinExistence type="predicted"/>
<reference evidence="3" key="1">
    <citation type="submission" date="2021-01" db="EMBL/GenBank/DDBJ databases">
        <authorList>
            <person name="Corre E."/>
            <person name="Pelletier E."/>
            <person name="Niang G."/>
            <person name="Scheremetjew M."/>
            <person name="Finn R."/>
            <person name="Kale V."/>
            <person name="Holt S."/>
            <person name="Cochrane G."/>
            <person name="Meng A."/>
            <person name="Brown T."/>
            <person name="Cohen L."/>
        </authorList>
    </citation>
    <scope>NUCLEOTIDE SEQUENCE</scope>
    <source>
        <strain evidence="3">CCMP1594</strain>
    </source>
</reference>
<protein>
    <recommendedName>
        <fullName evidence="2">NAD(P)-binding domain-containing protein</fullName>
    </recommendedName>
</protein>
<name>A0A7S4FRG7_9EUGL</name>
<organism evidence="3">
    <name type="scientific">Eutreptiella gymnastica</name>
    <dbReference type="NCBI Taxonomy" id="73025"/>
    <lineage>
        <taxon>Eukaryota</taxon>
        <taxon>Discoba</taxon>
        <taxon>Euglenozoa</taxon>
        <taxon>Euglenida</taxon>
        <taxon>Spirocuta</taxon>
        <taxon>Euglenophyceae</taxon>
        <taxon>Eutreptiales</taxon>
        <taxon>Eutreptiaceae</taxon>
        <taxon>Eutreptiella</taxon>
    </lineage>
</organism>
<feature type="compositionally biased region" description="Basic and acidic residues" evidence="1">
    <location>
        <begin position="429"/>
        <end position="443"/>
    </location>
</feature>